<dbReference type="SUPFAM" id="SSF103025">
    <property type="entry name" value="Folate-binding domain"/>
    <property type="match status" value="1"/>
</dbReference>
<dbReference type="GO" id="GO:0006546">
    <property type="term" value="P:glycine catabolic process"/>
    <property type="evidence" value="ECO:0007669"/>
    <property type="project" value="InterPro"/>
</dbReference>
<evidence type="ECO:0000256" key="5">
    <source>
        <dbReference type="ARBA" id="ARBA00031395"/>
    </source>
</evidence>
<keyword evidence="10" id="KW-0489">Methyltransferase</keyword>
<dbReference type="FunFam" id="4.10.1250.10:FF:000001">
    <property type="entry name" value="Aminomethyltransferase"/>
    <property type="match status" value="1"/>
</dbReference>
<protein>
    <recommendedName>
        <fullName evidence="2">aminomethyltransferase</fullName>
        <ecNumber evidence="2">2.1.2.10</ecNumber>
    </recommendedName>
    <alternativeName>
        <fullName evidence="5">Glycine cleavage system T protein</fullName>
    </alternativeName>
</protein>
<dbReference type="NCBIfam" id="TIGR00528">
    <property type="entry name" value="gcvT"/>
    <property type="match status" value="1"/>
</dbReference>
<comment type="catalytic activity">
    <reaction evidence="6">
        <text>N(6)-[(R)-S(8)-aminomethyldihydrolipoyl]-L-lysyl-[protein] + (6S)-5,6,7,8-tetrahydrofolate = N(6)-[(R)-dihydrolipoyl]-L-lysyl-[protein] + (6R)-5,10-methylene-5,6,7,8-tetrahydrofolate + NH4(+)</text>
        <dbReference type="Rhea" id="RHEA:16945"/>
        <dbReference type="Rhea" id="RHEA-COMP:10475"/>
        <dbReference type="Rhea" id="RHEA-COMP:10492"/>
        <dbReference type="ChEBI" id="CHEBI:15636"/>
        <dbReference type="ChEBI" id="CHEBI:28938"/>
        <dbReference type="ChEBI" id="CHEBI:57453"/>
        <dbReference type="ChEBI" id="CHEBI:83100"/>
        <dbReference type="ChEBI" id="CHEBI:83143"/>
        <dbReference type="EC" id="2.1.2.10"/>
    </reaction>
</comment>
<dbReference type="PIRSF" id="PIRSF006487">
    <property type="entry name" value="GcvT"/>
    <property type="match status" value="1"/>
</dbReference>
<dbReference type="SUPFAM" id="SSF101790">
    <property type="entry name" value="Aminomethyltransferase beta-barrel domain"/>
    <property type="match status" value="1"/>
</dbReference>
<dbReference type="Gene3D" id="2.40.30.110">
    <property type="entry name" value="Aminomethyltransferase beta-barrel domains"/>
    <property type="match status" value="1"/>
</dbReference>
<dbReference type="Pfam" id="PF01571">
    <property type="entry name" value="GCV_T"/>
    <property type="match status" value="1"/>
</dbReference>
<dbReference type="NCBIfam" id="NF001567">
    <property type="entry name" value="PRK00389.1"/>
    <property type="match status" value="1"/>
</dbReference>
<evidence type="ECO:0000256" key="6">
    <source>
        <dbReference type="ARBA" id="ARBA00047665"/>
    </source>
</evidence>
<dbReference type="PANTHER" id="PTHR43757">
    <property type="entry name" value="AMINOMETHYLTRANSFERASE"/>
    <property type="match status" value="1"/>
</dbReference>
<dbReference type="InterPro" id="IPR028896">
    <property type="entry name" value="GcvT/YgfZ/DmdA"/>
</dbReference>
<dbReference type="Gene3D" id="3.30.70.1400">
    <property type="entry name" value="Aminomethyltransferase beta-barrel domains"/>
    <property type="match status" value="1"/>
</dbReference>
<dbReference type="Gene3D" id="3.30.1360.120">
    <property type="entry name" value="Probable tRNA modification gtpase trme, domain 1"/>
    <property type="match status" value="1"/>
</dbReference>
<evidence type="ECO:0000256" key="1">
    <source>
        <dbReference type="ARBA" id="ARBA00008609"/>
    </source>
</evidence>
<dbReference type="GO" id="GO:0008483">
    <property type="term" value="F:transaminase activity"/>
    <property type="evidence" value="ECO:0007669"/>
    <property type="project" value="UniProtKB-KW"/>
</dbReference>
<keyword evidence="11" id="KW-1185">Reference proteome</keyword>
<evidence type="ECO:0000259" key="9">
    <source>
        <dbReference type="Pfam" id="PF08669"/>
    </source>
</evidence>
<evidence type="ECO:0000256" key="7">
    <source>
        <dbReference type="PIRSR" id="PIRSR006487-1"/>
    </source>
</evidence>
<dbReference type="InterPro" id="IPR006223">
    <property type="entry name" value="GcvT"/>
</dbReference>
<reference evidence="10 11" key="1">
    <citation type="journal article" date="2018" name="Microbes Environ.">
        <title>Comparative Genomic Insights into Endofungal Lifestyles of Two Bacterial Endosymbionts, Mycoavidus cysteinexigens and Burkholderia rhizoxinica.</title>
        <authorList>
            <person name="Sharmin D."/>
            <person name="Guo Y."/>
            <person name="Nishizawa T."/>
            <person name="Ohshima S."/>
            <person name="Sato Y."/>
            <person name="Takashima Y."/>
            <person name="Narisawa K."/>
            <person name="Ohta H."/>
        </authorList>
    </citation>
    <scope>NUCLEOTIDE SEQUENCE [LARGE SCALE GENOMIC DNA]</scope>
    <source>
        <strain evidence="10 11">B1-EB</strain>
    </source>
</reference>
<feature type="domain" description="GCVT N-terminal" evidence="8">
    <location>
        <begin position="7"/>
        <end position="242"/>
    </location>
</feature>
<dbReference type="InterPro" id="IPR013977">
    <property type="entry name" value="GcvT_C"/>
</dbReference>
<dbReference type="InterPro" id="IPR029043">
    <property type="entry name" value="GcvT/YgfZ_C"/>
</dbReference>
<feature type="domain" description="Aminomethyltransferase C-terminal" evidence="9">
    <location>
        <begin position="272"/>
        <end position="337"/>
    </location>
</feature>
<dbReference type="KEGG" id="mcys:MCB1EB_1950"/>
<evidence type="ECO:0000313" key="11">
    <source>
        <dbReference type="Proteomes" id="UP000282597"/>
    </source>
</evidence>
<evidence type="ECO:0000259" key="8">
    <source>
        <dbReference type="Pfam" id="PF01571"/>
    </source>
</evidence>
<gene>
    <name evidence="10" type="ORF">MCB1EB_1950</name>
</gene>
<dbReference type="GO" id="GO:0005960">
    <property type="term" value="C:glycine cleavage complex"/>
    <property type="evidence" value="ECO:0007669"/>
    <property type="project" value="InterPro"/>
</dbReference>
<dbReference type="AlphaFoldDB" id="A0A2Z6EXD6"/>
<evidence type="ECO:0000313" key="10">
    <source>
        <dbReference type="EMBL" id="BBE10111.1"/>
    </source>
</evidence>
<evidence type="ECO:0000256" key="3">
    <source>
        <dbReference type="ARBA" id="ARBA00022576"/>
    </source>
</evidence>
<dbReference type="Proteomes" id="UP000282597">
    <property type="component" value="Chromosome"/>
</dbReference>
<dbReference type="GO" id="GO:0005829">
    <property type="term" value="C:cytosol"/>
    <property type="evidence" value="ECO:0007669"/>
    <property type="project" value="TreeGrafter"/>
</dbReference>
<feature type="binding site" evidence="7">
    <location>
        <position position="181"/>
    </location>
    <ligand>
        <name>substrate</name>
    </ligand>
</feature>
<evidence type="ECO:0000256" key="4">
    <source>
        <dbReference type="ARBA" id="ARBA00022679"/>
    </source>
</evidence>
<name>A0A2Z6EXD6_9BURK</name>
<dbReference type="Gene3D" id="4.10.1250.10">
    <property type="entry name" value="Aminomethyltransferase fragment"/>
    <property type="match status" value="1"/>
</dbReference>
<dbReference type="Pfam" id="PF08669">
    <property type="entry name" value="GCV_T_C"/>
    <property type="match status" value="1"/>
</dbReference>
<keyword evidence="3" id="KW-0032">Aminotransferase</keyword>
<comment type="similarity">
    <text evidence="1">Belongs to the GcvT family.</text>
</comment>
<dbReference type="InterPro" id="IPR027266">
    <property type="entry name" value="TrmE/GcvT-like"/>
</dbReference>
<proteinExistence type="inferred from homology"/>
<evidence type="ECO:0000256" key="2">
    <source>
        <dbReference type="ARBA" id="ARBA00012616"/>
    </source>
</evidence>
<dbReference type="EC" id="2.1.2.10" evidence="2"/>
<organism evidence="10 11">
    <name type="scientific">Mycoavidus cysteinexigens</name>
    <dbReference type="NCBI Taxonomy" id="1553431"/>
    <lineage>
        <taxon>Bacteria</taxon>
        <taxon>Pseudomonadati</taxon>
        <taxon>Pseudomonadota</taxon>
        <taxon>Betaproteobacteria</taxon>
        <taxon>Burkholderiales</taxon>
        <taxon>Burkholderiaceae</taxon>
        <taxon>Mycoavidus</taxon>
    </lineage>
</organism>
<dbReference type="GO" id="GO:0032259">
    <property type="term" value="P:methylation"/>
    <property type="evidence" value="ECO:0007669"/>
    <property type="project" value="UniProtKB-KW"/>
</dbReference>
<dbReference type="InterPro" id="IPR006222">
    <property type="entry name" value="GCVT_N"/>
</dbReference>
<dbReference type="PANTHER" id="PTHR43757:SF2">
    <property type="entry name" value="AMINOMETHYLTRANSFERASE, MITOCHONDRIAL"/>
    <property type="match status" value="1"/>
</dbReference>
<keyword evidence="4 10" id="KW-0808">Transferase</keyword>
<accession>A0A2Z6EXD6</accession>
<dbReference type="GO" id="GO:0004047">
    <property type="term" value="F:aminomethyltransferase activity"/>
    <property type="evidence" value="ECO:0007669"/>
    <property type="project" value="UniProtKB-EC"/>
</dbReference>
<dbReference type="GO" id="GO:0008168">
    <property type="term" value="F:methyltransferase activity"/>
    <property type="evidence" value="ECO:0007669"/>
    <property type="project" value="UniProtKB-KW"/>
</dbReference>
<dbReference type="EMBL" id="AP018150">
    <property type="protein sequence ID" value="BBE10111.1"/>
    <property type="molecule type" value="Genomic_DNA"/>
</dbReference>
<sequence>MPLHYGSQLDEHHAVRATAGMFDVSHMCVVDIGGTVGSDDVRVFLRYALANNIDKLKIPGRALYSCMLNARGGVVDDLIVYYIREDLFRIVVNAATAEADIVWLNQLNAEGEFGVTLMPRRDLAMIAVQGPHASEKVLNLVPAVRAAAAALKPFGFALAPTTPYGEMLLARTGYTGEDGFELMLAAEAASAVWSKLIEAGTRPCGLGARDMLRLEAGMNLYGQDMDMDTSPLDAGLEWTVDLVTARDFVGKRALLHAGCQAVFAGLILCESGGVLRAQQTVLTAAGPGQITSGTFSPLLQRSIAFARLPLGVQVGDTVQVQIRNKPCAARVVKLPFVRHGKALVNGC</sequence>